<feature type="region of interest" description="Disordered" evidence="1">
    <location>
        <begin position="85"/>
        <end position="120"/>
    </location>
</feature>
<accession>A0AAV4C6Q8</accession>
<reference evidence="2 3" key="1">
    <citation type="journal article" date="2021" name="Elife">
        <title>Chloroplast acquisition without the gene transfer in kleptoplastic sea slugs, Plakobranchus ocellatus.</title>
        <authorList>
            <person name="Maeda T."/>
            <person name="Takahashi S."/>
            <person name="Yoshida T."/>
            <person name="Shimamura S."/>
            <person name="Takaki Y."/>
            <person name="Nagai Y."/>
            <person name="Toyoda A."/>
            <person name="Suzuki Y."/>
            <person name="Arimoto A."/>
            <person name="Ishii H."/>
            <person name="Satoh N."/>
            <person name="Nishiyama T."/>
            <person name="Hasebe M."/>
            <person name="Maruyama T."/>
            <person name="Minagawa J."/>
            <person name="Obokata J."/>
            <person name="Shigenobu S."/>
        </authorList>
    </citation>
    <scope>NUCLEOTIDE SEQUENCE [LARGE SCALE GENOMIC DNA]</scope>
</reference>
<feature type="compositionally biased region" description="Basic and acidic residues" evidence="1">
    <location>
        <begin position="95"/>
        <end position="106"/>
    </location>
</feature>
<proteinExistence type="predicted"/>
<dbReference type="AlphaFoldDB" id="A0AAV4C6Q8"/>
<evidence type="ECO:0000313" key="2">
    <source>
        <dbReference type="EMBL" id="GFO30986.1"/>
    </source>
</evidence>
<dbReference type="EMBL" id="BLXT01006309">
    <property type="protein sequence ID" value="GFO30986.1"/>
    <property type="molecule type" value="Genomic_DNA"/>
</dbReference>
<sequence length="120" mass="13626">MLNKKEKIEMSGRHHTCSSSVREPAISEEKIIASDNMRLNCRTHELGRGHERKLAAKLTNRQNNGSLLFEAYIQILGRRYHTCTRTSSAMEPATSEERTTASDKMKQNCGTHELGRCHGR</sequence>
<comment type="caution">
    <text evidence="2">The sequence shown here is derived from an EMBL/GenBank/DDBJ whole genome shotgun (WGS) entry which is preliminary data.</text>
</comment>
<keyword evidence="3" id="KW-1185">Reference proteome</keyword>
<evidence type="ECO:0000313" key="3">
    <source>
        <dbReference type="Proteomes" id="UP000735302"/>
    </source>
</evidence>
<organism evidence="2 3">
    <name type="scientific">Plakobranchus ocellatus</name>
    <dbReference type="NCBI Taxonomy" id="259542"/>
    <lineage>
        <taxon>Eukaryota</taxon>
        <taxon>Metazoa</taxon>
        <taxon>Spiralia</taxon>
        <taxon>Lophotrochozoa</taxon>
        <taxon>Mollusca</taxon>
        <taxon>Gastropoda</taxon>
        <taxon>Heterobranchia</taxon>
        <taxon>Euthyneura</taxon>
        <taxon>Panpulmonata</taxon>
        <taxon>Sacoglossa</taxon>
        <taxon>Placobranchoidea</taxon>
        <taxon>Plakobranchidae</taxon>
        <taxon>Plakobranchus</taxon>
    </lineage>
</organism>
<protein>
    <submittedName>
        <fullName evidence="2">Uncharacterized protein</fullName>
    </submittedName>
</protein>
<name>A0AAV4C6Q8_9GAST</name>
<dbReference type="Proteomes" id="UP000735302">
    <property type="component" value="Unassembled WGS sequence"/>
</dbReference>
<feature type="region of interest" description="Disordered" evidence="1">
    <location>
        <begin position="1"/>
        <end position="22"/>
    </location>
</feature>
<feature type="compositionally biased region" description="Basic and acidic residues" evidence="1">
    <location>
        <begin position="1"/>
        <end position="12"/>
    </location>
</feature>
<evidence type="ECO:0000256" key="1">
    <source>
        <dbReference type="SAM" id="MobiDB-lite"/>
    </source>
</evidence>
<gene>
    <name evidence="2" type="ORF">PoB_005749100</name>
</gene>